<evidence type="ECO:0000313" key="2">
    <source>
        <dbReference type="EMBL" id="MFB9553765.1"/>
    </source>
</evidence>
<protein>
    <submittedName>
        <fullName evidence="2">Uncharacterized protein</fullName>
    </submittedName>
</protein>
<sequence>MTGERPSRPQHPPALSEDEGFPSRVEPAEGCGACGVLAQWSRYYSAGGDGSRATDCVVEIRNHPHEPPKLAIPEGTPPRR</sequence>
<name>A0ABV5QJT2_9ACTN</name>
<comment type="caution">
    <text evidence="2">The sequence shown here is derived from an EMBL/GenBank/DDBJ whole genome shotgun (WGS) entry which is preliminary data.</text>
</comment>
<feature type="region of interest" description="Disordered" evidence="1">
    <location>
        <begin position="1"/>
        <end position="24"/>
    </location>
</feature>
<dbReference type="Proteomes" id="UP001589716">
    <property type="component" value="Unassembled WGS sequence"/>
</dbReference>
<dbReference type="EMBL" id="JBHMCT010000005">
    <property type="protein sequence ID" value="MFB9553765.1"/>
    <property type="molecule type" value="Genomic_DNA"/>
</dbReference>
<evidence type="ECO:0000313" key="3">
    <source>
        <dbReference type="Proteomes" id="UP001589716"/>
    </source>
</evidence>
<organism evidence="2 3">
    <name type="scientific">Streptomyces roseoviridis</name>
    <dbReference type="NCBI Taxonomy" id="67361"/>
    <lineage>
        <taxon>Bacteria</taxon>
        <taxon>Bacillati</taxon>
        <taxon>Actinomycetota</taxon>
        <taxon>Actinomycetes</taxon>
        <taxon>Kitasatosporales</taxon>
        <taxon>Streptomycetaceae</taxon>
        <taxon>Streptomyces</taxon>
    </lineage>
</organism>
<evidence type="ECO:0000256" key="1">
    <source>
        <dbReference type="SAM" id="MobiDB-lite"/>
    </source>
</evidence>
<gene>
    <name evidence="2" type="ORF">ACFFTP_06075</name>
</gene>
<accession>A0ABV5QJT2</accession>
<dbReference type="RefSeq" id="WP_345486163.1">
    <property type="nucleotide sequence ID" value="NZ_BAAAWU010000001.1"/>
</dbReference>
<proteinExistence type="predicted"/>
<reference evidence="2 3" key="1">
    <citation type="submission" date="2024-09" db="EMBL/GenBank/DDBJ databases">
        <authorList>
            <person name="Sun Q."/>
            <person name="Mori K."/>
        </authorList>
    </citation>
    <scope>NUCLEOTIDE SEQUENCE [LARGE SCALE GENOMIC DNA]</scope>
    <source>
        <strain evidence="2 3">JCM 4414</strain>
    </source>
</reference>
<keyword evidence="3" id="KW-1185">Reference proteome</keyword>